<dbReference type="EMBL" id="BKAJ01000267">
    <property type="protein sequence ID" value="GEP61884.1"/>
    <property type="molecule type" value="Genomic_DNA"/>
</dbReference>
<name>A0A512NSG5_9HYPH</name>
<accession>A0A512NSG5</accession>
<reference evidence="1 2" key="1">
    <citation type="submission" date="2019-07" db="EMBL/GenBank/DDBJ databases">
        <title>Whole genome shotgun sequence of Reyranella soli NBRC 108950.</title>
        <authorList>
            <person name="Hosoyama A."/>
            <person name="Uohara A."/>
            <person name="Ohji S."/>
            <person name="Ichikawa N."/>
        </authorList>
    </citation>
    <scope>NUCLEOTIDE SEQUENCE [LARGE SCALE GENOMIC DNA]</scope>
    <source>
        <strain evidence="1 2">NBRC 108950</strain>
    </source>
</reference>
<gene>
    <name evidence="1" type="ORF">RSO01_90500</name>
</gene>
<dbReference type="Proteomes" id="UP000321058">
    <property type="component" value="Unassembled WGS sequence"/>
</dbReference>
<comment type="caution">
    <text evidence="1">The sequence shown here is derived from an EMBL/GenBank/DDBJ whole genome shotgun (WGS) entry which is preliminary data.</text>
</comment>
<sequence>MQSNVPLPRVRRQLVGLSKVTLSKLLAETNGYHLAGFTDFDVKHSLARLPDTQVQALQMAERTADLRSIVVRPT</sequence>
<protein>
    <submittedName>
        <fullName evidence="1">Uncharacterized protein</fullName>
    </submittedName>
</protein>
<proteinExistence type="predicted"/>
<evidence type="ECO:0000313" key="2">
    <source>
        <dbReference type="Proteomes" id="UP000321058"/>
    </source>
</evidence>
<evidence type="ECO:0000313" key="1">
    <source>
        <dbReference type="EMBL" id="GEP61884.1"/>
    </source>
</evidence>
<organism evidence="1 2">
    <name type="scientific">Reyranella soli</name>
    <dbReference type="NCBI Taxonomy" id="1230389"/>
    <lineage>
        <taxon>Bacteria</taxon>
        <taxon>Pseudomonadati</taxon>
        <taxon>Pseudomonadota</taxon>
        <taxon>Alphaproteobacteria</taxon>
        <taxon>Hyphomicrobiales</taxon>
        <taxon>Reyranellaceae</taxon>
        <taxon>Reyranella</taxon>
    </lineage>
</organism>
<keyword evidence="2" id="KW-1185">Reference proteome</keyword>
<dbReference type="AlphaFoldDB" id="A0A512NSG5"/>